<keyword evidence="3" id="KW-1185">Reference proteome</keyword>
<sequence length="96" mass="10344">MNIVIIGSGNVAAVLGRKFVAAGHDIFQILSRNASAASELAYEWNTESANYNSLINKDADIYIVAVADDAIENVVNDIKLPGKIVAHTAAPLKWKY</sequence>
<dbReference type="RefSeq" id="WP_240826561.1">
    <property type="nucleotide sequence ID" value="NZ_JAKWBL010000001.1"/>
</dbReference>
<protein>
    <submittedName>
        <fullName evidence="2">NAD(P)-binding domain-containing protein</fullName>
    </submittedName>
</protein>
<evidence type="ECO:0000313" key="2">
    <source>
        <dbReference type="EMBL" id="MCH5597156.1"/>
    </source>
</evidence>
<evidence type="ECO:0000259" key="1">
    <source>
        <dbReference type="Pfam" id="PF03807"/>
    </source>
</evidence>
<dbReference type="Pfam" id="PF03807">
    <property type="entry name" value="F420_oxidored"/>
    <property type="match status" value="1"/>
</dbReference>
<dbReference type="SUPFAM" id="SSF51735">
    <property type="entry name" value="NAD(P)-binding Rossmann-fold domains"/>
    <property type="match status" value="1"/>
</dbReference>
<reference evidence="2 3" key="1">
    <citation type="submission" date="2022-02" db="EMBL/GenBank/DDBJ databases">
        <authorList>
            <person name="Min J."/>
        </authorList>
    </citation>
    <scope>NUCLEOTIDE SEQUENCE [LARGE SCALE GENOMIC DNA]</scope>
    <source>
        <strain evidence="2 3">GR10-1</strain>
    </source>
</reference>
<accession>A0ABS9SFR9</accession>
<dbReference type="Proteomes" id="UP001202248">
    <property type="component" value="Unassembled WGS sequence"/>
</dbReference>
<evidence type="ECO:0000313" key="3">
    <source>
        <dbReference type="Proteomes" id="UP001202248"/>
    </source>
</evidence>
<gene>
    <name evidence="2" type="ORF">MKP09_04130</name>
</gene>
<dbReference type="InterPro" id="IPR036291">
    <property type="entry name" value="NAD(P)-bd_dom_sf"/>
</dbReference>
<dbReference type="Gene3D" id="3.40.50.720">
    <property type="entry name" value="NAD(P)-binding Rossmann-like Domain"/>
    <property type="match status" value="1"/>
</dbReference>
<organism evidence="2 3">
    <name type="scientific">Niabella ginsengisoli</name>
    <dbReference type="NCBI Taxonomy" id="522298"/>
    <lineage>
        <taxon>Bacteria</taxon>
        <taxon>Pseudomonadati</taxon>
        <taxon>Bacteroidota</taxon>
        <taxon>Chitinophagia</taxon>
        <taxon>Chitinophagales</taxon>
        <taxon>Chitinophagaceae</taxon>
        <taxon>Niabella</taxon>
    </lineage>
</organism>
<proteinExistence type="predicted"/>
<dbReference type="EMBL" id="JAKWBL010000001">
    <property type="protein sequence ID" value="MCH5597156.1"/>
    <property type="molecule type" value="Genomic_DNA"/>
</dbReference>
<name>A0ABS9SFR9_9BACT</name>
<dbReference type="InterPro" id="IPR028939">
    <property type="entry name" value="P5C_Rdtase_cat_N"/>
</dbReference>
<feature type="domain" description="Pyrroline-5-carboxylate reductase catalytic N-terminal" evidence="1">
    <location>
        <begin position="3"/>
        <end position="90"/>
    </location>
</feature>
<comment type="caution">
    <text evidence="2">The sequence shown here is derived from an EMBL/GenBank/DDBJ whole genome shotgun (WGS) entry which is preliminary data.</text>
</comment>